<gene>
    <name evidence="6" type="ORF">CDEB00056_LOCUS24459</name>
</gene>
<keyword evidence="2 3" id="KW-0694">RNA-binding</keyword>
<evidence type="ECO:0000256" key="1">
    <source>
        <dbReference type="ARBA" id="ARBA00022555"/>
    </source>
</evidence>
<dbReference type="InterPro" id="IPR012340">
    <property type="entry name" value="NA-bd_OB-fold"/>
</dbReference>
<dbReference type="CDD" id="cd02799">
    <property type="entry name" value="tRNA_bind_EMAP-II_like"/>
    <property type="match status" value="1"/>
</dbReference>
<evidence type="ECO:0000256" key="4">
    <source>
        <dbReference type="SAM" id="MobiDB-lite"/>
    </source>
</evidence>
<dbReference type="PANTHER" id="PTHR11586">
    <property type="entry name" value="TRNA-AMINOACYLATION COFACTOR ARC1 FAMILY MEMBER"/>
    <property type="match status" value="1"/>
</dbReference>
<dbReference type="Pfam" id="PF01588">
    <property type="entry name" value="tRNA_bind"/>
    <property type="match status" value="1"/>
</dbReference>
<keyword evidence="1 3" id="KW-0820">tRNA-binding</keyword>
<dbReference type="InterPro" id="IPR051270">
    <property type="entry name" value="Tyrosine-tRNA_ligase_regulator"/>
</dbReference>
<dbReference type="SUPFAM" id="SSF50249">
    <property type="entry name" value="Nucleic acid-binding proteins"/>
    <property type="match status" value="1"/>
</dbReference>
<name>A0A7S3QJN1_9STRA</name>
<evidence type="ECO:0000313" key="6">
    <source>
        <dbReference type="EMBL" id="CAE0479605.1"/>
    </source>
</evidence>
<dbReference type="PANTHER" id="PTHR11586:SF33">
    <property type="entry name" value="AMINOACYL TRNA SYNTHASE COMPLEX-INTERACTING MULTIFUNCTIONAL PROTEIN 1"/>
    <property type="match status" value="1"/>
</dbReference>
<feature type="region of interest" description="Disordered" evidence="4">
    <location>
        <begin position="1"/>
        <end position="29"/>
    </location>
</feature>
<organism evidence="6">
    <name type="scientific">Chaetoceros debilis</name>
    <dbReference type="NCBI Taxonomy" id="122233"/>
    <lineage>
        <taxon>Eukaryota</taxon>
        <taxon>Sar</taxon>
        <taxon>Stramenopiles</taxon>
        <taxon>Ochrophyta</taxon>
        <taxon>Bacillariophyta</taxon>
        <taxon>Coscinodiscophyceae</taxon>
        <taxon>Chaetocerotophycidae</taxon>
        <taxon>Chaetocerotales</taxon>
        <taxon>Chaetocerotaceae</taxon>
        <taxon>Chaetoceros</taxon>
    </lineage>
</organism>
<dbReference type="AlphaFoldDB" id="A0A7S3QJN1"/>
<evidence type="ECO:0000256" key="3">
    <source>
        <dbReference type="PROSITE-ProRule" id="PRU00209"/>
    </source>
</evidence>
<dbReference type="GO" id="GO:0000049">
    <property type="term" value="F:tRNA binding"/>
    <property type="evidence" value="ECO:0007669"/>
    <property type="project" value="UniProtKB-UniRule"/>
</dbReference>
<dbReference type="InterPro" id="IPR002547">
    <property type="entry name" value="tRNA-bd_dom"/>
</dbReference>
<evidence type="ECO:0000259" key="5">
    <source>
        <dbReference type="PROSITE" id="PS50886"/>
    </source>
</evidence>
<dbReference type="EMBL" id="HBIO01031910">
    <property type="protein sequence ID" value="CAE0479605.1"/>
    <property type="molecule type" value="Transcribed_RNA"/>
</dbReference>
<reference evidence="6" key="1">
    <citation type="submission" date="2021-01" db="EMBL/GenBank/DDBJ databases">
        <authorList>
            <person name="Corre E."/>
            <person name="Pelletier E."/>
            <person name="Niang G."/>
            <person name="Scheremetjew M."/>
            <person name="Finn R."/>
            <person name="Kale V."/>
            <person name="Holt S."/>
            <person name="Cochrane G."/>
            <person name="Meng A."/>
            <person name="Brown T."/>
            <person name="Cohen L."/>
        </authorList>
    </citation>
    <scope>NUCLEOTIDE SEQUENCE</scope>
    <source>
        <strain evidence="6">MM31A-1</strain>
    </source>
</reference>
<sequence>MPSPSRQKKKKEKKPNQKPAKKKAAAPNHDQPDICKLEFKVGQITKVWVHPNADKLYCEEIECGEDAPRQIASGLRPHYSLEEMMGRRLLVVSNLKTKKLAGFPSSGMVLCAAEAKEDGSGEKVEFVEPPEGAEIGEVLTFEGLPTPEPLSGAQVDKKKIFQACADGMKTTDDGSAAWNGHIFMTSAGPCKAPTIKNGPMR</sequence>
<protein>
    <recommendedName>
        <fullName evidence="5">tRNA-binding domain-containing protein</fullName>
    </recommendedName>
</protein>
<dbReference type="FunFam" id="2.40.50.140:FF:000225">
    <property type="entry name" value="tyrosine--tRNA ligase, cytoplasmic"/>
    <property type="match status" value="1"/>
</dbReference>
<feature type="domain" description="TRNA-binding" evidence="5">
    <location>
        <begin position="33"/>
        <end position="140"/>
    </location>
</feature>
<feature type="compositionally biased region" description="Basic residues" evidence="4">
    <location>
        <begin position="1"/>
        <end position="13"/>
    </location>
</feature>
<dbReference type="PROSITE" id="PS50886">
    <property type="entry name" value="TRBD"/>
    <property type="match status" value="1"/>
</dbReference>
<proteinExistence type="predicted"/>
<dbReference type="Gene3D" id="2.40.50.140">
    <property type="entry name" value="Nucleic acid-binding proteins"/>
    <property type="match status" value="1"/>
</dbReference>
<accession>A0A7S3QJN1</accession>
<evidence type="ECO:0000256" key="2">
    <source>
        <dbReference type="ARBA" id="ARBA00022884"/>
    </source>
</evidence>